<gene>
    <name evidence="1" type="ORF">FSARC_8428</name>
</gene>
<comment type="caution">
    <text evidence="1">The sequence shown here is derived from an EMBL/GenBank/DDBJ whole genome shotgun (WGS) entry which is preliminary data.</text>
</comment>
<accession>A0A8H4X6C3</accession>
<reference evidence="1" key="2">
    <citation type="submission" date="2020-05" db="EMBL/GenBank/DDBJ databases">
        <authorList>
            <person name="Kim H.-S."/>
            <person name="Proctor R.H."/>
            <person name="Brown D.W."/>
        </authorList>
    </citation>
    <scope>NUCLEOTIDE SEQUENCE</scope>
    <source>
        <strain evidence="1">NRRL 20472</strain>
    </source>
</reference>
<proteinExistence type="predicted"/>
<dbReference type="AlphaFoldDB" id="A0A8H4X6C3"/>
<keyword evidence="2" id="KW-1185">Reference proteome</keyword>
<sequence length="371" mass="42457">MDQNPNFQPVNYMTVQGDIMQDLLSRLQTLEPLPQPESEYPSEAQSPATEWNEVGDKMTPSLFFITSQNPSCPITIYSCLHGDSTYRLQVLRGYRSDRDSSPTGLIPTIIFPSMGSAKKSACTIWLSESQTCESYTRKTTQAVAAMERYRHGALPPWSVTSTLWPLLGKVRPILYCSSRYHDFHRALKAADAQKMERRHEFGSLDLHKAHRCKEKTCSPVTGHIFQTRSMLGIKYYDYDNLSDCLSTFWQSSVSTFIRSPTFYATSRRGSVDAKTQIGVPHLIFNTLALWRILVSPKEKELFQHFRDVWKRAVHDMVNFINNVFKMIGARETFHVEILVSKLYVDGNLYPILGQPKLLTACKDIKTWSMKS</sequence>
<name>A0A8H4X6C3_9HYPO</name>
<organism evidence="1 2">
    <name type="scientific">Fusarium sarcochroum</name>
    <dbReference type="NCBI Taxonomy" id="1208366"/>
    <lineage>
        <taxon>Eukaryota</taxon>
        <taxon>Fungi</taxon>
        <taxon>Dikarya</taxon>
        <taxon>Ascomycota</taxon>
        <taxon>Pezizomycotina</taxon>
        <taxon>Sordariomycetes</taxon>
        <taxon>Hypocreomycetidae</taxon>
        <taxon>Hypocreales</taxon>
        <taxon>Nectriaceae</taxon>
        <taxon>Fusarium</taxon>
        <taxon>Fusarium lateritium species complex</taxon>
    </lineage>
</organism>
<dbReference type="Proteomes" id="UP000622797">
    <property type="component" value="Unassembled WGS sequence"/>
</dbReference>
<dbReference type="EMBL" id="JABEXW010000464">
    <property type="protein sequence ID" value="KAF4963558.1"/>
    <property type="molecule type" value="Genomic_DNA"/>
</dbReference>
<evidence type="ECO:0000313" key="1">
    <source>
        <dbReference type="EMBL" id="KAF4963558.1"/>
    </source>
</evidence>
<protein>
    <submittedName>
        <fullName evidence="1">Uncharacterized protein</fullName>
    </submittedName>
</protein>
<evidence type="ECO:0000313" key="2">
    <source>
        <dbReference type="Proteomes" id="UP000622797"/>
    </source>
</evidence>
<reference evidence="1" key="1">
    <citation type="journal article" date="2020" name="BMC Genomics">
        <title>Correction to: Identification and distribution of gene clusters required for synthesis of sphingolipid metabolism inhibitors in diverse species of the filamentous fungus Fusarium.</title>
        <authorList>
            <person name="Kim H.S."/>
            <person name="Lohmar J.M."/>
            <person name="Busman M."/>
            <person name="Brown D.W."/>
            <person name="Naumann T.A."/>
            <person name="Divon H.H."/>
            <person name="Lysoe E."/>
            <person name="Uhlig S."/>
            <person name="Proctor R.H."/>
        </authorList>
    </citation>
    <scope>NUCLEOTIDE SEQUENCE</scope>
    <source>
        <strain evidence="1">NRRL 20472</strain>
    </source>
</reference>